<feature type="signal peptide" evidence="5">
    <location>
        <begin position="1"/>
        <end position="25"/>
    </location>
</feature>
<keyword evidence="4" id="KW-0472">Membrane</keyword>
<dbReference type="AlphaFoldDB" id="B3RXL4"/>
<reference evidence="7 8" key="1">
    <citation type="journal article" date="2008" name="Nature">
        <title>The Trichoplax genome and the nature of placozoans.</title>
        <authorList>
            <person name="Srivastava M."/>
            <person name="Begovic E."/>
            <person name="Chapman J."/>
            <person name="Putnam N.H."/>
            <person name="Hellsten U."/>
            <person name="Kawashima T."/>
            <person name="Kuo A."/>
            <person name="Mitros T."/>
            <person name="Salamov A."/>
            <person name="Carpenter M.L."/>
            <person name="Signorovitch A.Y."/>
            <person name="Moreno M.A."/>
            <person name="Kamm K."/>
            <person name="Grimwood J."/>
            <person name="Schmutz J."/>
            <person name="Shapiro H."/>
            <person name="Grigoriev I.V."/>
            <person name="Buss L.W."/>
            <person name="Schierwater B."/>
            <person name="Dellaporta S.L."/>
            <person name="Rokhsar D.S."/>
        </authorList>
    </citation>
    <scope>NUCLEOTIDE SEQUENCE [LARGE SCALE GENOMIC DNA]</scope>
    <source>
        <strain evidence="7 8">Grell-BS-1999</strain>
    </source>
</reference>
<feature type="chain" id="PRO_5002797050" description="Receptor ligand binding region domain-containing protein" evidence="5">
    <location>
        <begin position="26"/>
        <end position="203"/>
    </location>
</feature>
<comment type="subcellular location">
    <subcellularLocation>
        <location evidence="1">Membrane</location>
    </subcellularLocation>
</comment>
<gene>
    <name evidence="7" type="ORF">TRIADDRAFT_56251</name>
</gene>
<keyword evidence="2" id="KW-0812">Transmembrane</keyword>
<evidence type="ECO:0000256" key="2">
    <source>
        <dbReference type="ARBA" id="ARBA00022692"/>
    </source>
</evidence>
<dbReference type="GO" id="GO:0016020">
    <property type="term" value="C:membrane"/>
    <property type="evidence" value="ECO:0007669"/>
    <property type="project" value="UniProtKB-SubCell"/>
</dbReference>
<evidence type="ECO:0000313" key="7">
    <source>
        <dbReference type="EMBL" id="EDV24880.1"/>
    </source>
</evidence>
<dbReference type="RefSeq" id="XP_002112770.1">
    <property type="nucleotide sequence ID" value="XM_002112734.1"/>
</dbReference>
<dbReference type="GeneID" id="6753983"/>
<evidence type="ECO:0000256" key="5">
    <source>
        <dbReference type="SAM" id="SignalP"/>
    </source>
</evidence>
<name>B3RXL4_TRIAD</name>
<sequence>MKYLYSKYWILLTLGILLLLSINESNHFCQADDRTITAGGLTTTNHKVTQEQVAFEYGIDYFHERLFQLYQLNLSAILNIVDRSQFLNVQNPVCDQVANGAVALFGPLVKDGVATSIIALLASSLNIPRFSIDDKEIHTDDTTFYMAPSEHMLDTIAVDIVKQFSWHHFDILFDGINDLWNKAALNLFKQFANANLRATVDLK</sequence>
<protein>
    <recommendedName>
        <fullName evidence="6">Receptor ligand binding region domain-containing protein</fullName>
    </recommendedName>
</protein>
<keyword evidence="3" id="KW-1133">Transmembrane helix</keyword>
<evidence type="ECO:0000313" key="8">
    <source>
        <dbReference type="Proteomes" id="UP000009022"/>
    </source>
</evidence>
<keyword evidence="8" id="KW-1185">Reference proteome</keyword>
<dbReference type="InterPro" id="IPR028082">
    <property type="entry name" value="Peripla_BP_I"/>
</dbReference>
<dbReference type="Pfam" id="PF01094">
    <property type="entry name" value="ANF_receptor"/>
    <property type="match status" value="1"/>
</dbReference>
<organism evidence="7 8">
    <name type="scientific">Trichoplax adhaerens</name>
    <name type="common">Trichoplax reptans</name>
    <dbReference type="NCBI Taxonomy" id="10228"/>
    <lineage>
        <taxon>Eukaryota</taxon>
        <taxon>Metazoa</taxon>
        <taxon>Placozoa</taxon>
        <taxon>Uniplacotomia</taxon>
        <taxon>Trichoplacea</taxon>
        <taxon>Trichoplacidae</taxon>
        <taxon>Trichoplax</taxon>
    </lineage>
</organism>
<dbReference type="InterPro" id="IPR001828">
    <property type="entry name" value="ANF_lig-bd_rcpt"/>
</dbReference>
<dbReference type="InParanoid" id="B3RXL4"/>
<accession>B3RXL4</accession>
<dbReference type="KEGG" id="tad:TRIADDRAFT_56251"/>
<feature type="domain" description="Receptor ligand binding region" evidence="6">
    <location>
        <begin position="51"/>
        <end position="197"/>
    </location>
</feature>
<keyword evidence="5" id="KW-0732">Signal</keyword>
<evidence type="ECO:0000256" key="4">
    <source>
        <dbReference type="ARBA" id="ARBA00023136"/>
    </source>
</evidence>
<dbReference type="CTD" id="6753983"/>
<proteinExistence type="predicted"/>
<dbReference type="Gene3D" id="3.40.50.2300">
    <property type="match status" value="2"/>
</dbReference>
<evidence type="ECO:0000256" key="3">
    <source>
        <dbReference type="ARBA" id="ARBA00022989"/>
    </source>
</evidence>
<dbReference type="HOGENOM" id="CLU_1350449_0_0_1"/>
<dbReference type="OrthoDB" id="5984008at2759"/>
<evidence type="ECO:0000256" key="1">
    <source>
        <dbReference type="ARBA" id="ARBA00004370"/>
    </source>
</evidence>
<dbReference type="SUPFAM" id="SSF53822">
    <property type="entry name" value="Periplasmic binding protein-like I"/>
    <property type="match status" value="1"/>
</dbReference>
<evidence type="ECO:0000259" key="6">
    <source>
        <dbReference type="Pfam" id="PF01094"/>
    </source>
</evidence>
<dbReference type="EMBL" id="DS985245">
    <property type="protein sequence ID" value="EDV24880.1"/>
    <property type="molecule type" value="Genomic_DNA"/>
</dbReference>
<dbReference type="Proteomes" id="UP000009022">
    <property type="component" value="Unassembled WGS sequence"/>
</dbReference>